<evidence type="ECO:0000256" key="9">
    <source>
        <dbReference type="PROSITE-ProRule" id="PRU01357"/>
    </source>
</evidence>
<dbReference type="PROSITE" id="PS00680">
    <property type="entry name" value="MAP_1"/>
    <property type="match status" value="1"/>
</dbReference>
<keyword evidence="4 8" id="KW-0479">Metal-binding</keyword>
<proteinExistence type="inferred from homology"/>
<accession>A0A914VHV8</accession>
<feature type="domain" description="C6H2-type" evidence="12">
    <location>
        <begin position="13"/>
        <end position="67"/>
    </location>
</feature>
<dbReference type="Proteomes" id="UP000887566">
    <property type="component" value="Unplaced"/>
</dbReference>
<dbReference type="InterPro" id="IPR000994">
    <property type="entry name" value="Pept_M24"/>
</dbReference>
<keyword evidence="3 8" id="KW-0645">Protease</keyword>
<keyword evidence="5 9" id="KW-0863">Zinc-finger</keyword>
<dbReference type="PRINTS" id="PR00599">
    <property type="entry name" value="MAPEPTIDASE"/>
</dbReference>
<evidence type="ECO:0000256" key="7">
    <source>
        <dbReference type="ARBA" id="ARBA00022833"/>
    </source>
</evidence>
<keyword evidence="2 8" id="KW-0963">Cytoplasm</keyword>
<feature type="binding site" evidence="8">
    <location>
        <position position="376"/>
    </location>
    <ligand>
        <name>Zn(2+)</name>
        <dbReference type="ChEBI" id="CHEBI:29105"/>
        <label>4</label>
        <note>catalytic</note>
    </ligand>
</feature>
<reference evidence="14" key="1">
    <citation type="submission" date="2022-11" db="UniProtKB">
        <authorList>
            <consortium name="WormBaseParasite"/>
        </authorList>
    </citation>
    <scope>IDENTIFICATION</scope>
</reference>
<dbReference type="InterPro" id="IPR036005">
    <property type="entry name" value="Creatinase/aminopeptidase-like"/>
</dbReference>
<dbReference type="SUPFAM" id="SSF55920">
    <property type="entry name" value="Creatinase/aminopeptidase"/>
    <property type="match status" value="1"/>
</dbReference>
<comment type="cofactor">
    <cofactor evidence="8">
        <name>Zn(2+)</name>
        <dbReference type="ChEBI" id="CHEBI:29105"/>
    </cofactor>
    <cofactor evidence="8">
        <name>Co(2+)</name>
        <dbReference type="ChEBI" id="CHEBI:48828"/>
    </cofactor>
    <cofactor evidence="8">
        <name>Mn(2+)</name>
        <dbReference type="ChEBI" id="CHEBI:29035"/>
    </cofactor>
    <cofactor evidence="8">
        <name>Fe(2+)</name>
        <dbReference type="ChEBI" id="CHEBI:29033"/>
    </cofactor>
    <text evidence="8">Binds 2 divalent metal cations per subunit. Has a high-affinity and a low affinity metal-binding site. The true nature of the physiological cofactor is under debate. The enzyme is active with zinc, cobalt, manganese or divalent iron ions. Has high activity with zinc; zinc cofactor is transferred into the active site region by the ZNG1 zinc chaperone.</text>
</comment>
<comment type="catalytic activity">
    <reaction evidence="8 10">
        <text>Release of N-terminal amino acids, preferentially methionine, from peptides and arylamides.</text>
        <dbReference type="EC" id="3.4.11.18"/>
    </reaction>
</comment>
<dbReference type="AlphaFoldDB" id="A0A914VHV8"/>
<feature type="region of interest" description="Disordered" evidence="11">
    <location>
        <begin position="93"/>
        <end position="126"/>
    </location>
</feature>
<dbReference type="Pfam" id="PF15801">
    <property type="entry name" value="zf-C6H2"/>
    <property type="match status" value="1"/>
</dbReference>
<feature type="binding site" evidence="8">
    <location>
        <position position="203"/>
    </location>
    <ligand>
        <name>a protein</name>
        <dbReference type="ChEBI" id="CHEBI:16541"/>
    </ligand>
    <ligandPart>
        <name>N-terminal L-methionine residue</name>
        <dbReference type="ChEBI" id="CHEBI:64731"/>
    </ligandPart>
</feature>
<comment type="cofactor">
    <cofactor evidence="10">
        <name>Co(2+)</name>
        <dbReference type="ChEBI" id="CHEBI:48828"/>
    </cofactor>
    <cofactor evidence="10">
        <name>Zn(2+)</name>
        <dbReference type="ChEBI" id="CHEBI:29105"/>
    </cofactor>
    <cofactor evidence="10">
        <name>Mn(2+)</name>
        <dbReference type="ChEBI" id="CHEBI:29035"/>
    </cofactor>
    <cofactor evidence="10">
        <name>Fe(2+)</name>
        <dbReference type="ChEBI" id="CHEBI:29033"/>
    </cofactor>
    <text evidence="10">Binds 2 divalent metal cations per subunit. Has a high-affinity and a low affinity metal-binding site. The true nature of the physiological cofactor is under debate. The enzyme is active with cobalt, zinc, manganese or divalent iron ions.</text>
</comment>
<evidence type="ECO:0000256" key="8">
    <source>
        <dbReference type="HAMAP-Rule" id="MF_03174"/>
    </source>
</evidence>
<evidence type="ECO:0000256" key="1">
    <source>
        <dbReference type="ARBA" id="ARBA00022438"/>
    </source>
</evidence>
<organism evidence="13 14">
    <name type="scientific">Plectus sambesii</name>
    <dbReference type="NCBI Taxonomy" id="2011161"/>
    <lineage>
        <taxon>Eukaryota</taxon>
        <taxon>Metazoa</taxon>
        <taxon>Ecdysozoa</taxon>
        <taxon>Nematoda</taxon>
        <taxon>Chromadorea</taxon>
        <taxon>Plectida</taxon>
        <taxon>Plectina</taxon>
        <taxon>Plectoidea</taxon>
        <taxon>Plectidae</taxon>
        <taxon>Plectus</taxon>
    </lineage>
</organism>
<dbReference type="PANTHER" id="PTHR43330:SF7">
    <property type="entry name" value="METHIONINE AMINOPEPTIDASE 1"/>
    <property type="match status" value="1"/>
</dbReference>
<comment type="similarity">
    <text evidence="8 9">Belongs to the peptidase M24A family. Methionine aminopeptidase type 1 subfamily.</text>
</comment>
<dbReference type="Pfam" id="PF00557">
    <property type="entry name" value="Peptidase_M24"/>
    <property type="match status" value="1"/>
</dbReference>
<evidence type="ECO:0000259" key="12">
    <source>
        <dbReference type="PROSITE" id="PS52013"/>
    </source>
</evidence>
<feature type="binding site" evidence="8">
    <location>
        <position position="302"/>
    </location>
    <ligand>
        <name>a protein</name>
        <dbReference type="ChEBI" id="CHEBI:16541"/>
    </ligand>
    <ligandPart>
        <name>N-terminal L-methionine residue</name>
        <dbReference type="ChEBI" id="CHEBI:64731"/>
    </ligandPart>
</feature>
<dbReference type="InterPro" id="IPR001714">
    <property type="entry name" value="Pept_M24_MAP"/>
</dbReference>
<comment type="function">
    <text evidence="8 10">Cotranslationally removes the N-terminal methionine from nascent proteins. The N-terminal methionine is often cleaved when the second residue in the primary sequence is small and uncharged (Met-Ala-, Cys, Gly, Pro, Ser, Thr, or Val).</text>
</comment>
<comment type="subcellular location">
    <subcellularLocation>
        <location evidence="8">Cytoplasm</location>
    </subcellularLocation>
</comment>
<evidence type="ECO:0000313" key="13">
    <source>
        <dbReference type="Proteomes" id="UP000887566"/>
    </source>
</evidence>
<keyword evidence="1 8" id="KW-0031">Aminopeptidase</keyword>
<dbReference type="PROSITE" id="PS52013">
    <property type="entry name" value="ZF_C6H2"/>
    <property type="match status" value="1"/>
</dbReference>
<dbReference type="GO" id="GO:0005829">
    <property type="term" value="C:cytosol"/>
    <property type="evidence" value="ECO:0007669"/>
    <property type="project" value="TreeGrafter"/>
</dbReference>
<sequence>MTGDSTETDGLDGQTCGTVDCGHPAKLRCPTCIKLNIDDSSYFCSQDCFKGNWNEHKKVHAVKRLSEAIFVNASQYDPWPGYSFTGPLRPYPQSAKRSVPTHIPRPDYALHPQGVSQEEKDAKRSGQIKVLDDEEIEGLKLATRFGRECLDEAAKAVTPGITTDELDRIVHEAAIERDCYPSPLGYYGFPKSCCTSVNEVICHGIPDGRPLENGDLCNVDVTVYHRGFHGDLNETFFVGDKVSEEARKLVKATHECLYEAIKIVRPGAKFRDIGAVIQKHANASGYSVVRSYCGHGIHRLFHTAPNVPHYAMSWPEVCVWKCLEWLNVENKTVGVMKAGNAFTIEPMINAGSHADTQWPDHWTAVTCDGKWSAQFEQTLLVTETGCEILTARREHNGRPWFEDQLEQYYSK</sequence>
<dbReference type="CDD" id="cd01086">
    <property type="entry name" value="MetAP1"/>
    <property type="match status" value="1"/>
</dbReference>
<feature type="binding site" evidence="8">
    <location>
        <position position="295"/>
    </location>
    <ligand>
        <name>Zn(2+)</name>
        <dbReference type="ChEBI" id="CHEBI:29105"/>
        <label>4</label>
        <note>catalytic</note>
    </ligand>
</feature>
<evidence type="ECO:0000256" key="3">
    <source>
        <dbReference type="ARBA" id="ARBA00022670"/>
    </source>
</evidence>
<feature type="binding site" evidence="8">
    <location>
        <position position="376"/>
    </location>
    <ligand>
        <name>Zn(2+)</name>
        <dbReference type="ChEBI" id="CHEBI:29105"/>
        <label>3</label>
    </ligand>
</feature>
<feature type="binding site" evidence="8">
    <location>
        <position position="220"/>
    </location>
    <ligand>
        <name>Zn(2+)</name>
        <dbReference type="ChEBI" id="CHEBI:29105"/>
        <label>3</label>
    </ligand>
</feature>
<evidence type="ECO:0000256" key="11">
    <source>
        <dbReference type="SAM" id="MobiDB-lite"/>
    </source>
</evidence>
<dbReference type="GO" id="GO:0070006">
    <property type="term" value="F:metalloaminopeptidase activity"/>
    <property type="evidence" value="ECO:0007669"/>
    <property type="project" value="UniProtKB-UniRule"/>
</dbReference>
<name>A0A914VHV8_9BILA</name>
<dbReference type="GO" id="GO:0004239">
    <property type="term" value="F:initiator methionyl aminopeptidase activity"/>
    <property type="evidence" value="ECO:0007669"/>
    <property type="project" value="UniProtKB-UniRule"/>
</dbReference>
<keyword evidence="6 8" id="KW-0378">Hydrolase</keyword>
<keyword evidence="13" id="KW-1185">Reference proteome</keyword>
<evidence type="ECO:0000256" key="2">
    <source>
        <dbReference type="ARBA" id="ARBA00022490"/>
    </source>
</evidence>
<protein>
    <recommendedName>
        <fullName evidence="10">Methionine aminopeptidase</fullName>
        <ecNumber evidence="10">3.4.11.18</ecNumber>
    </recommendedName>
</protein>
<keyword evidence="7" id="KW-0862">Zinc</keyword>
<evidence type="ECO:0000256" key="6">
    <source>
        <dbReference type="ARBA" id="ARBA00022801"/>
    </source>
</evidence>
<dbReference type="GO" id="GO:0006508">
    <property type="term" value="P:proteolysis"/>
    <property type="evidence" value="ECO:0007669"/>
    <property type="project" value="UniProtKB-KW"/>
</dbReference>
<dbReference type="InterPro" id="IPR002467">
    <property type="entry name" value="Pept_M24A_MAP1"/>
</dbReference>
<dbReference type="NCBIfam" id="TIGR00500">
    <property type="entry name" value="met_pdase_I"/>
    <property type="match status" value="1"/>
</dbReference>
<dbReference type="Gene3D" id="3.90.230.10">
    <property type="entry name" value="Creatinase/methionine aminopeptidase superfamily"/>
    <property type="match status" value="1"/>
</dbReference>
<dbReference type="PANTHER" id="PTHR43330">
    <property type="entry name" value="METHIONINE AMINOPEPTIDASE"/>
    <property type="match status" value="1"/>
</dbReference>
<dbReference type="InterPro" id="IPR031615">
    <property type="entry name" value="Zfn-C6H2"/>
</dbReference>
<evidence type="ECO:0000256" key="10">
    <source>
        <dbReference type="RuleBase" id="RU003653"/>
    </source>
</evidence>
<dbReference type="EC" id="3.4.11.18" evidence="10"/>
<dbReference type="GO" id="GO:0008270">
    <property type="term" value="F:zinc ion binding"/>
    <property type="evidence" value="ECO:0007669"/>
    <property type="project" value="UniProtKB-KW"/>
</dbReference>
<feature type="binding site" evidence="8">
    <location>
        <position position="231"/>
    </location>
    <ligand>
        <name>Zn(2+)</name>
        <dbReference type="ChEBI" id="CHEBI:29105"/>
        <label>3</label>
    </ligand>
</feature>
<evidence type="ECO:0000256" key="5">
    <source>
        <dbReference type="ARBA" id="ARBA00022771"/>
    </source>
</evidence>
<dbReference type="HAMAP" id="MF_01974">
    <property type="entry name" value="MetAP_1"/>
    <property type="match status" value="1"/>
</dbReference>
<evidence type="ECO:0000313" key="14">
    <source>
        <dbReference type="WBParaSite" id="PSAMB.scaffold2011size26039.g16109.t2"/>
    </source>
</evidence>
<comment type="subunit">
    <text evidence="8">Associates with the 60S ribosomal subunit of the 80S translational complex.</text>
</comment>
<dbReference type="WBParaSite" id="PSAMB.scaffold2011size26039.g16109.t2">
    <property type="protein sequence ID" value="PSAMB.scaffold2011size26039.g16109.t2"/>
    <property type="gene ID" value="PSAMB.scaffold2011size26039.g16109"/>
</dbReference>
<feature type="binding site" evidence="8">
    <location>
        <position position="345"/>
    </location>
    <ligand>
        <name>Zn(2+)</name>
        <dbReference type="ChEBI" id="CHEBI:29105"/>
        <label>4</label>
        <note>catalytic</note>
    </ligand>
</feature>
<dbReference type="Gene3D" id="6.10.140.2220">
    <property type="match status" value="1"/>
</dbReference>
<evidence type="ECO:0000256" key="4">
    <source>
        <dbReference type="ARBA" id="ARBA00022723"/>
    </source>
</evidence>
<feature type="binding site" evidence="8">
    <location>
        <position position="231"/>
    </location>
    <ligand>
        <name>Zn(2+)</name>
        <dbReference type="ChEBI" id="CHEBI:29105"/>
        <label>4</label>
        <note>catalytic</note>
    </ligand>
</feature>